<evidence type="ECO:0000313" key="3">
    <source>
        <dbReference type="Proteomes" id="UP000674938"/>
    </source>
</evidence>
<organism evidence="2 3">
    <name type="scientific">Vagococcus allomyrinae</name>
    <dbReference type="NCBI Taxonomy" id="2794353"/>
    <lineage>
        <taxon>Bacteria</taxon>
        <taxon>Bacillati</taxon>
        <taxon>Bacillota</taxon>
        <taxon>Bacilli</taxon>
        <taxon>Lactobacillales</taxon>
        <taxon>Enterococcaceae</taxon>
        <taxon>Vagococcus</taxon>
    </lineage>
</organism>
<feature type="transmembrane region" description="Helical" evidence="1">
    <location>
        <begin position="74"/>
        <end position="90"/>
    </location>
</feature>
<feature type="transmembrane region" description="Helical" evidence="1">
    <location>
        <begin position="7"/>
        <end position="27"/>
    </location>
</feature>
<dbReference type="AlphaFoldDB" id="A0A940SUV4"/>
<name>A0A940SUV4_9ENTE</name>
<keyword evidence="1" id="KW-0472">Membrane</keyword>
<keyword evidence="1" id="KW-1133">Transmembrane helix</keyword>
<protein>
    <submittedName>
        <fullName evidence="2">DUF2177 family protein</fullName>
    </submittedName>
</protein>
<keyword evidence="3" id="KW-1185">Reference proteome</keyword>
<proteinExistence type="predicted"/>
<dbReference type="EMBL" id="JAEEGA010000001">
    <property type="protein sequence ID" value="MBP1039718.1"/>
    <property type="molecule type" value="Genomic_DNA"/>
</dbReference>
<evidence type="ECO:0000256" key="1">
    <source>
        <dbReference type="SAM" id="Phobius"/>
    </source>
</evidence>
<feature type="transmembrane region" description="Helical" evidence="1">
    <location>
        <begin position="47"/>
        <end position="67"/>
    </location>
</feature>
<gene>
    <name evidence="2" type="ORF">I6N95_01725</name>
</gene>
<dbReference type="Pfam" id="PF09945">
    <property type="entry name" value="DUF2177"/>
    <property type="match status" value="1"/>
</dbReference>
<keyword evidence="1" id="KW-0812">Transmembrane</keyword>
<sequence length="134" mass="14996">MKTLIKLFLTASLSFFILDMLWLLLISKKLYQDYLGTLLGQVRIGPAALFYVLYVLGMLFFAITPALAKESLSYAWLAGGFLGLLCYATFDLTNLATLRDWPVLITVIDLVWGTVITAVVSAITVATAQYFNWR</sequence>
<accession>A0A940SUV4</accession>
<dbReference type="Proteomes" id="UP000674938">
    <property type="component" value="Unassembled WGS sequence"/>
</dbReference>
<reference evidence="2" key="1">
    <citation type="submission" date="2020-12" db="EMBL/GenBank/DDBJ databases">
        <title>Vagococcus allomyrinae sp. nov. and Enterococcus lavae sp. nov., isolated from the larvae of Allomyrina dichotoma.</title>
        <authorList>
            <person name="Lee S.D."/>
        </authorList>
    </citation>
    <scope>NUCLEOTIDE SEQUENCE</scope>
    <source>
        <strain evidence="2">BWB3-3</strain>
    </source>
</reference>
<comment type="caution">
    <text evidence="2">The sequence shown here is derived from an EMBL/GenBank/DDBJ whole genome shotgun (WGS) entry which is preliminary data.</text>
</comment>
<dbReference type="RefSeq" id="WP_209524610.1">
    <property type="nucleotide sequence ID" value="NZ_JAEEGA010000001.1"/>
</dbReference>
<evidence type="ECO:0000313" key="2">
    <source>
        <dbReference type="EMBL" id="MBP1039718.1"/>
    </source>
</evidence>
<feature type="transmembrane region" description="Helical" evidence="1">
    <location>
        <begin position="110"/>
        <end position="131"/>
    </location>
</feature>
<dbReference type="InterPro" id="IPR018687">
    <property type="entry name" value="DUF2177_membr"/>
</dbReference>